<dbReference type="Gene3D" id="2.40.480.10">
    <property type="entry name" value="Allene oxide cyclase-like"/>
    <property type="match status" value="1"/>
</dbReference>
<proteinExistence type="inferred from homology"/>
<dbReference type="EMBL" id="QPKB01000002">
    <property type="protein sequence ID" value="RWR76436.1"/>
    <property type="molecule type" value="Genomic_DNA"/>
</dbReference>
<dbReference type="AlphaFoldDB" id="A0A443ND50"/>
<keyword evidence="4" id="KW-0732">Signal</keyword>
<sequence length="185" mass="19943">MAKFCISPPSQCLALAIMLAILMSSNTLEALKPKISNLQFYMHDIVGGPNATAMLVAPSEPLNISGTNPVAAMFGSTYVIDDPLTATPDPKSTLLGRAQGIYAMSSLGDEFSLLMTLTYSFVSGPYKNSSISVIGRNMVMRDVREFPIVGGTGIFRLARGYCLAYTHSTLGFDAVVRYNVTVLHY</sequence>
<reference evidence="5 6" key="1">
    <citation type="journal article" date="2019" name="Nat. Plants">
        <title>Stout camphor tree genome fills gaps in understanding of flowering plant genome evolution.</title>
        <authorList>
            <person name="Chaw S.M."/>
            <person name="Liu Y.C."/>
            <person name="Wu Y.W."/>
            <person name="Wang H.Y."/>
            <person name="Lin C.I."/>
            <person name="Wu C.S."/>
            <person name="Ke H.M."/>
            <person name="Chang L.Y."/>
            <person name="Hsu C.Y."/>
            <person name="Yang H.T."/>
            <person name="Sudianto E."/>
            <person name="Hsu M.H."/>
            <person name="Wu K.P."/>
            <person name="Wang L.N."/>
            <person name="Leebens-Mack J.H."/>
            <person name="Tsai I.J."/>
        </authorList>
    </citation>
    <scope>NUCLEOTIDE SEQUENCE [LARGE SCALE GENOMIC DNA]</scope>
    <source>
        <strain evidence="6">cv. Chaw 1501</strain>
        <tissue evidence="5">Young leaves</tissue>
    </source>
</reference>
<comment type="subcellular location">
    <subcellularLocation>
        <location evidence="4">Secreted</location>
        <location evidence="4">Extracellular space</location>
        <location evidence="4">Apoplast</location>
    </subcellularLocation>
</comment>
<keyword evidence="6" id="KW-1185">Reference proteome</keyword>
<name>A0A443ND50_9MAGN</name>
<comment type="subunit">
    <text evidence="2 4">Homodimer.</text>
</comment>
<dbReference type="GO" id="GO:0009699">
    <property type="term" value="P:phenylpropanoid biosynthetic process"/>
    <property type="evidence" value="ECO:0007669"/>
    <property type="project" value="UniProtKB-ARBA"/>
</dbReference>
<dbReference type="GO" id="GO:0048046">
    <property type="term" value="C:apoplast"/>
    <property type="evidence" value="ECO:0007669"/>
    <property type="project" value="UniProtKB-SubCell"/>
</dbReference>
<dbReference type="PANTHER" id="PTHR21495">
    <property type="entry name" value="NUCLEOPORIN-RELATED"/>
    <property type="match status" value="1"/>
</dbReference>
<gene>
    <name evidence="5" type="ORF">CKAN_00487800</name>
</gene>
<dbReference type="OrthoDB" id="1928589at2759"/>
<dbReference type="InterPro" id="IPR044859">
    <property type="entry name" value="Allene_oxi_cyc_Dirigent"/>
</dbReference>
<evidence type="ECO:0000256" key="4">
    <source>
        <dbReference type="RuleBase" id="RU363099"/>
    </source>
</evidence>
<evidence type="ECO:0000256" key="1">
    <source>
        <dbReference type="ARBA" id="ARBA00010746"/>
    </source>
</evidence>
<keyword evidence="3 4" id="KW-0964">Secreted</keyword>
<feature type="signal peptide" evidence="4">
    <location>
        <begin position="1"/>
        <end position="30"/>
    </location>
</feature>
<organism evidence="5 6">
    <name type="scientific">Cinnamomum micranthum f. kanehirae</name>
    <dbReference type="NCBI Taxonomy" id="337451"/>
    <lineage>
        <taxon>Eukaryota</taxon>
        <taxon>Viridiplantae</taxon>
        <taxon>Streptophyta</taxon>
        <taxon>Embryophyta</taxon>
        <taxon>Tracheophyta</taxon>
        <taxon>Spermatophyta</taxon>
        <taxon>Magnoliopsida</taxon>
        <taxon>Magnoliidae</taxon>
        <taxon>Laurales</taxon>
        <taxon>Lauraceae</taxon>
        <taxon>Cinnamomum</taxon>
    </lineage>
</organism>
<protein>
    <recommendedName>
        <fullName evidence="4">Dirigent protein</fullName>
    </recommendedName>
</protein>
<evidence type="ECO:0000313" key="5">
    <source>
        <dbReference type="EMBL" id="RWR76436.1"/>
    </source>
</evidence>
<evidence type="ECO:0000256" key="2">
    <source>
        <dbReference type="ARBA" id="ARBA00011738"/>
    </source>
</evidence>
<evidence type="ECO:0000313" key="6">
    <source>
        <dbReference type="Proteomes" id="UP000283530"/>
    </source>
</evidence>
<keyword evidence="4" id="KW-0052">Apoplast</keyword>
<evidence type="ECO:0000256" key="3">
    <source>
        <dbReference type="ARBA" id="ARBA00022525"/>
    </source>
</evidence>
<comment type="caution">
    <text evidence="5">The sequence shown here is derived from an EMBL/GenBank/DDBJ whole genome shotgun (WGS) entry which is preliminary data.</text>
</comment>
<feature type="chain" id="PRO_5018815915" description="Dirigent protein" evidence="4">
    <location>
        <begin position="31"/>
        <end position="185"/>
    </location>
</feature>
<dbReference type="Proteomes" id="UP000283530">
    <property type="component" value="Unassembled WGS sequence"/>
</dbReference>
<dbReference type="InterPro" id="IPR004265">
    <property type="entry name" value="Dirigent"/>
</dbReference>
<dbReference type="Pfam" id="PF03018">
    <property type="entry name" value="Dirigent"/>
    <property type="match status" value="1"/>
</dbReference>
<dbReference type="STRING" id="337451.A0A443ND50"/>
<comment type="function">
    <text evidence="4">Dirigent proteins impart stereoselectivity on the phenoxy radical-coupling reaction, yielding optically active lignans from two molecules of coniferyl alcohol in the biosynthesis of lignans, flavonolignans, and alkaloids and thus plays a central role in plant secondary metabolism.</text>
</comment>
<comment type="similarity">
    <text evidence="1 4">Belongs to the plant dirigent protein family.</text>
</comment>
<accession>A0A443ND50</accession>